<gene>
    <name evidence="2" type="ORF">CYMTET_3842</name>
</gene>
<keyword evidence="3" id="KW-1185">Reference proteome</keyword>
<feature type="compositionally biased region" description="Acidic residues" evidence="1">
    <location>
        <begin position="215"/>
        <end position="238"/>
    </location>
</feature>
<evidence type="ECO:0000313" key="2">
    <source>
        <dbReference type="EMBL" id="KAK3288624.1"/>
    </source>
</evidence>
<comment type="caution">
    <text evidence="2">The sequence shown here is derived from an EMBL/GenBank/DDBJ whole genome shotgun (WGS) entry which is preliminary data.</text>
</comment>
<feature type="region of interest" description="Disordered" evidence="1">
    <location>
        <begin position="210"/>
        <end position="239"/>
    </location>
</feature>
<dbReference type="AlphaFoldDB" id="A0AAE0H266"/>
<proteinExistence type="predicted"/>
<evidence type="ECO:0000256" key="1">
    <source>
        <dbReference type="SAM" id="MobiDB-lite"/>
    </source>
</evidence>
<dbReference type="Proteomes" id="UP001190700">
    <property type="component" value="Unassembled WGS sequence"/>
</dbReference>
<reference evidence="2 3" key="1">
    <citation type="journal article" date="2015" name="Genome Biol. Evol.">
        <title>Comparative Genomics of a Bacterivorous Green Alga Reveals Evolutionary Causalities and Consequences of Phago-Mixotrophic Mode of Nutrition.</title>
        <authorList>
            <person name="Burns J.A."/>
            <person name="Paasch A."/>
            <person name="Narechania A."/>
            <person name="Kim E."/>
        </authorList>
    </citation>
    <scope>NUCLEOTIDE SEQUENCE [LARGE SCALE GENOMIC DNA]</scope>
    <source>
        <strain evidence="2 3">PLY_AMNH</strain>
    </source>
</reference>
<accession>A0AAE0H266</accession>
<organism evidence="2 3">
    <name type="scientific">Cymbomonas tetramitiformis</name>
    <dbReference type="NCBI Taxonomy" id="36881"/>
    <lineage>
        <taxon>Eukaryota</taxon>
        <taxon>Viridiplantae</taxon>
        <taxon>Chlorophyta</taxon>
        <taxon>Pyramimonadophyceae</taxon>
        <taxon>Pyramimonadales</taxon>
        <taxon>Pyramimonadaceae</taxon>
        <taxon>Cymbomonas</taxon>
    </lineage>
</organism>
<evidence type="ECO:0000313" key="3">
    <source>
        <dbReference type="Proteomes" id="UP001190700"/>
    </source>
</evidence>
<feature type="compositionally biased region" description="Low complexity" evidence="1">
    <location>
        <begin position="328"/>
        <end position="344"/>
    </location>
</feature>
<dbReference type="EMBL" id="LGRX02000421">
    <property type="protein sequence ID" value="KAK3288624.1"/>
    <property type="molecule type" value="Genomic_DNA"/>
</dbReference>
<feature type="non-terminal residue" evidence="2">
    <location>
        <position position="437"/>
    </location>
</feature>
<protein>
    <submittedName>
        <fullName evidence="2">Uncharacterized protein</fullName>
    </submittedName>
</protein>
<sequence length="437" mass="46576">MICECADLPPPSDVAAPNPPWDEITYAIPDDCDAADPAMVSLDEEECLNYYNEHVIAVPALTYTSIDSADSPVGCYAALSTLSIYFNEATSGKKCSDDDSAHCLCKHQAPPPPVSTDTEETGTFTDCAIDAYIRVDSGTCSSNGYETVDSSEECQALAVNSDRRFESVSSSGNSAGCNMPPDTWITYNRNSESPAECITDSACLCRCPSSAQSDSDNDTTTDTEETSTDDTTTDDTEETGTFTDCAIDAYIRVDSGTCSSNGYETVDSSEECQALAVNSDRRFESVSSSGNSAGCNMPPDTWITYNRNSESPAECITDSACLCRCPSSAQSDSDNDTTTDTGSTNHTEETSTDDEGATSGESSNSKTYVVSSTVTFSDLDISAFANPEFDTTFRSEYISQIEDYLTEMTIPFTEVVITNIKSGSTAVESAVSLDSPS</sequence>
<name>A0AAE0H266_9CHLO</name>
<feature type="region of interest" description="Disordered" evidence="1">
    <location>
        <begin position="328"/>
        <end position="365"/>
    </location>
</feature>